<name>A0A2S6GPD0_9PSEU</name>
<dbReference type="EMBL" id="PTIX01000008">
    <property type="protein sequence ID" value="PPK67105.1"/>
    <property type="molecule type" value="Genomic_DNA"/>
</dbReference>
<dbReference type="Gene3D" id="1.10.357.10">
    <property type="entry name" value="Tetracycline Repressor, domain 2"/>
    <property type="match status" value="1"/>
</dbReference>
<evidence type="ECO:0000259" key="7">
    <source>
        <dbReference type="PROSITE" id="PS50977"/>
    </source>
</evidence>
<feature type="domain" description="HTH tetR-type" evidence="7">
    <location>
        <begin position="24"/>
        <end position="84"/>
    </location>
</feature>
<reference evidence="8 9" key="1">
    <citation type="submission" date="2018-02" db="EMBL/GenBank/DDBJ databases">
        <title>Genomic Encyclopedia of Archaeal and Bacterial Type Strains, Phase II (KMG-II): from individual species to whole genera.</title>
        <authorList>
            <person name="Goeker M."/>
        </authorList>
    </citation>
    <scope>NUCLEOTIDE SEQUENCE [LARGE SCALE GENOMIC DNA]</scope>
    <source>
        <strain evidence="8 9">YU 961-1</strain>
    </source>
</reference>
<dbReference type="AlphaFoldDB" id="A0A2S6GPD0"/>
<dbReference type="SUPFAM" id="SSF48498">
    <property type="entry name" value="Tetracyclin repressor-like, C-terminal domain"/>
    <property type="match status" value="1"/>
</dbReference>
<feature type="compositionally biased region" description="Low complexity" evidence="6">
    <location>
        <begin position="1"/>
        <end position="15"/>
    </location>
</feature>
<dbReference type="PANTHER" id="PTHR30055:SF234">
    <property type="entry name" value="HTH-TYPE TRANSCRIPTIONAL REGULATOR BETI"/>
    <property type="match status" value="1"/>
</dbReference>
<comment type="caution">
    <text evidence="8">The sequence shown here is derived from an EMBL/GenBank/DDBJ whole genome shotgun (WGS) entry which is preliminary data.</text>
</comment>
<protein>
    <submittedName>
        <fullName evidence="8">AcrR family transcriptional regulator</fullName>
    </submittedName>
</protein>
<evidence type="ECO:0000256" key="4">
    <source>
        <dbReference type="ARBA" id="ARBA00023163"/>
    </source>
</evidence>
<evidence type="ECO:0000256" key="1">
    <source>
        <dbReference type="ARBA" id="ARBA00022491"/>
    </source>
</evidence>
<keyword evidence="3 5" id="KW-0238">DNA-binding</keyword>
<gene>
    <name evidence="8" type="ORF">CLV40_108102</name>
</gene>
<dbReference type="GO" id="GO:0000976">
    <property type="term" value="F:transcription cis-regulatory region binding"/>
    <property type="evidence" value="ECO:0007669"/>
    <property type="project" value="TreeGrafter"/>
</dbReference>
<dbReference type="PANTHER" id="PTHR30055">
    <property type="entry name" value="HTH-TYPE TRANSCRIPTIONAL REGULATOR RUTR"/>
    <property type="match status" value="1"/>
</dbReference>
<evidence type="ECO:0000313" key="9">
    <source>
        <dbReference type="Proteomes" id="UP000239203"/>
    </source>
</evidence>
<organism evidence="8 9">
    <name type="scientific">Actinokineospora auranticolor</name>
    <dbReference type="NCBI Taxonomy" id="155976"/>
    <lineage>
        <taxon>Bacteria</taxon>
        <taxon>Bacillati</taxon>
        <taxon>Actinomycetota</taxon>
        <taxon>Actinomycetes</taxon>
        <taxon>Pseudonocardiales</taxon>
        <taxon>Pseudonocardiaceae</taxon>
        <taxon>Actinokineospora</taxon>
    </lineage>
</organism>
<evidence type="ECO:0000313" key="8">
    <source>
        <dbReference type="EMBL" id="PPK67105.1"/>
    </source>
</evidence>
<dbReference type="InterPro" id="IPR039538">
    <property type="entry name" value="BetI_C"/>
</dbReference>
<dbReference type="Pfam" id="PF13977">
    <property type="entry name" value="TetR_C_6"/>
    <property type="match status" value="1"/>
</dbReference>
<keyword evidence="2" id="KW-0805">Transcription regulation</keyword>
<evidence type="ECO:0000256" key="3">
    <source>
        <dbReference type="ARBA" id="ARBA00023125"/>
    </source>
</evidence>
<dbReference type="PROSITE" id="PS50977">
    <property type="entry name" value="HTH_TETR_2"/>
    <property type="match status" value="1"/>
</dbReference>
<proteinExistence type="predicted"/>
<keyword evidence="9" id="KW-1185">Reference proteome</keyword>
<keyword evidence="4" id="KW-0804">Transcription</keyword>
<dbReference type="Proteomes" id="UP000239203">
    <property type="component" value="Unassembled WGS sequence"/>
</dbReference>
<feature type="DNA-binding region" description="H-T-H motif" evidence="5">
    <location>
        <begin position="47"/>
        <end position="66"/>
    </location>
</feature>
<dbReference type="RefSeq" id="WP_181043552.1">
    <property type="nucleotide sequence ID" value="NZ_CP154825.1"/>
</dbReference>
<dbReference type="GO" id="GO:0003700">
    <property type="term" value="F:DNA-binding transcription factor activity"/>
    <property type="evidence" value="ECO:0007669"/>
    <property type="project" value="TreeGrafter"/>
</dbReference>
<dbReference type="InterPro" id="IPR036271">
    <property type="entry name" value="Tet_transcr_reg_TetR-rel_C_sf"/>
</dbReference>
<evidence type="ECO:0000256" key="5">
    <source>
        <dbReference type="PROSITE-ProRule" id="PRU00335"/>
    </source>
</evidence>
<sequence length="216" mass="23691">MSSGTTAPGPAAGSAYPLRRRAGGKRRDEVLDHVIAVIADRGYDRTRFTDVAKVSKVAVSTLQFHFGSHEDMLIEALHRSTEREVSAMEAVVGPDDPPWRTLTALVDRALDPEARVTGRMLLEFWHACARDPELRDVGAVLCDRYRQPFVAAIRAGIDRGDFTTDSDPVDLVTVLNGILEGLIIPRVLDHDYYDPPKVRAIVLRALAALLGVPPTT</sequence>
<feature type="region of interest" description="Disordered" evidence="6">
    <location>
        <begin position="1"/>
        <end position="20"/>
    </location>
</feature>
<dbReference type="Pfam" id="PF00440">
    <property type="entry name" value="TetR_N"/>
    <property type="match status" value="1"/>
</dbReference>
<dbReference type="InterPro" id="IPR001647">
    <property type="entry name" value="HTH_TetR"/>
</dbReference>
<dbReference type="InterPro" id="IPR050109">
    <property type="entry name" value="HTH-type_TetR-like_transc_reg"/>
</dbReference>
<keyword evidence="1" id="KW-0678">Repressor</keyword>
<evidence type="ECO:0000256" key="6">
    <source>
        <dbReference type="SAM" id="MobiDB-lite"/>
    </source>
</evidence>
<dbReference type="InterPro" id="IPR009057">
    <property type="entry name" value="Homeodomain-like_sf"/>
</dbReference>
<accession>A0A2S6GPD0</accession>
<dbReference type="SUPFAM" id="SSF46689">
    <property type="entry name" value="Homeodomain-like"/>
    <property type="match status" value="1"/>
</dbReference>
<evidence type="ECO:0000256" key="2">
    <source>
        <dbReference type="ARBA" id="ARBA00023015"/>
    </source>
</evidence>